<accession>A0A853BK17</accession>
<feature type="compositionally biased region" description="Basic and acidic residues" evidence="1">
    <location>
        <begin position="176"/>
        <end position="189"/>
    </location>
</feature>
<proteinExistence type="predicted"/>
<reference evidence="2 3" key="1">
    <citation type="submission" date="2020-07" db="EMBL/GenBank/DDBJ databases">
        <title>Sequencing the genomes of 1000 actinobacteria strains.</title>
        <authorList>
            <person name="Klenk H.-P."/>
        </authorList>
    </citation>
    <scope>NUCLEOTIDE SEQUENCE [LARGE SCALE GENOMIC DNA]</scope>
    <source>
        <strain evidence="2 3">DSM 45927</strain>
    </source>
</reference>
<dbReference type="AlphaFoldDB" id="A0A853BK17"/>
<evidence type="ECO:0000313" key="2">
    <source>
        <dbReference type="EMBL" id="NYI95848.1"/>
    </source>
</evidence>
<dbReference type="EMBL" id="JACCFO010000001">
    <property type="protein sequence ID" value="NYI95848.1"/>
    <property type="molecule type" value="Genomic_DNA"/>
</dbReference>
<comment type="caution">
    <text evidence="2">The sequence shown here is derived from an EMBL/GenBank/DDBJ whole genome shotgun (WGS) entry which is preliminary data.</text>
</comment>
<gene>
    <name evidence="2" type="ORF">HNR12_002125</name>
</gene>
<protein>
    <submittedName>
        <fullName evidence="2">Uncharacterized protein</fullName>
    </submittedName>
</protein>
<name>A0A853BK17_9ACTN</name>
<feature type="compositionally biased region" description="Basic residues" evidence="1">
    <location>
        <begin position="155"/>
        <end position="170"/>
    </location>
</feature>
<feature type="region of interest" description="Disordered" evidence="1">
    <location>
        <begin position="128"/>
        <end position="189"/>
    </location>
</feature>
<evidence type="ECO:0000313" key="3">
    <source>
        <dbReference type="Proteomes" id="UP000575985"/>
    </source>
</evidence>
<keyword evidence="3" id="KW-1185">Reference proteome</keyword>
<dbReference type="Proteomes" id="UP000575985">
    <property type="component" value="Unassembled WGS sequence"/>
</dbReference>
<dbReference type="RefSeq" id="WP_179767306.1">
    <property type="nucleotide sequence ID" value="NZ_JACCFO010000001.1"/>
</dbReference>
<organism evidence="2 3">
    <name type="scientific">Streptomonospora nanhaiensis</name>
    <dbReference type="NCBI Taxonomy" id="1323731"/>
    <lineage>
        <taxon>Bacteria</taxon>
        <taxon>Bacillati</taxon>
        <taxon>Actinomycetota</taxon>
        <taxon>Actinomycetes</taxon>
        <taxon>Streptosporangiales</taxon>
        <taxon>Nocardiopsidaceae</taxon>
        <taxon>Streptomonospora</taxon>
    </lineage>
</organism>
<sequence length="189" mass="20915">MPHVVAEQFGDARKAYRDALKPLRAAESGLTERLKRIREIREASTDNHERWEALGKVLAQAEYFWADSPPREPAYWDYPGSALDRTFRLARLVAAGTNLYERQTKTVQHRTSKANEFLAKLDAAIAEHGTPPPAEAADNAAAQVPTPTRDNARGSGRRQRTTIKAGRQRGRAAAGRRPDSSESGRGRSA</sequence>
<evidence type="ECO:0000256" key="1">
    <source>
        <dbReference type="SAM" id="MobiDB-lite"/>
    </source>
</evidence>
<feature type="compositionally biased region" description="Low complexity" evidence="1">
    <location>
        <begin position="135"/>
        <end position="145"/>
    </location>
</feature>